<gene>
    <name evidence="3" type="ORF">EUX98_g5541</name>
</gene>
<dbReference type="OrthoDB" id="1920326at2759"/>
<protein>
    <recommendedName>
        <fullName evidence="2">DUF6729 domain-containing protein</fullName>
    </recommendedName>
</protein>
<dbReference type="EMBL" id="SGPM01000165">
    <property type="protein sequence ID" value="THH28658.1"/>
    <property type="molecule type" value="Genomic_DNA"/>
</dbReference>
<dbReference type="Proteomes" id="UP000308730">
    <property type="component" value="Unassembled WGS sequence"/>
</dbReference>
<proteinExistence type="predicted"/>
<feature type="compositionally biased region" description="Polar residues" evidence="1">
    <location>
        <begin position="29"/>
        <end position="38"/>
    </location>
</feature>
<keyword evidence="4" id="KW-1185">Reference proteome</keyword>
<name>A0A4S4MTH9_9APHY</name>
<feature type="compositionally biased region" description="Low complexity" evidence="1">
    <location>
        <begin position="65"/>
        <end position="83"/>
    </location>
</feature>
<sequence length="386" mass="43249">MIAAPLLSSSHVPSSESSNGLNPAERGALSSQEASTGTREVLGTQGASELMDAETSHTPPIATGASIAAMHSHSQQSASNSESGGVAPSAEADHLSTEECPQDEESLGTILDESSGDDIDNPKFGPILNDDEDSSAQKKTHITLPTWLQKRYSDICSELNRLKEQEKLPPCYEQGTFIMPMKVLIFNLKDVIQLEPLIFYHLEFFVWFPHLLVNCIPCPACRAAGRRCKSDGQPVVLRLHSLPQSPRHIIDLEYNTYIIGQRYYCDHKECGKSYLSWSPAIMDILSPVVTSQFTFYLTGRCGISDRVLELLCHCFQYSVGPLPFLELLRHNHLAFYEKRHWLYLSMIEHRKQTPYFSQLALFKQYGDAPDGLLSTGEHTQQWENSW</sequence>
<dbReference type="InterPro" id="IPR046616">
    <property type="entry name" value="DUF6729"/>
</dbReference>
<evidence type="ECO:0000256" key="1">
    <source>
        <dbReference type="SAM" id="MobiDB-lite"/>
    </source>
</evidence>
<organism evidence="3 4">
    <name type="scientific">Antrodiella citrinella</name>
    <dbReference type="NCBI Taxonomy" id="2447956"/>
    <lineage>
        <taxon>Eukaryota</taxon>
        <taxon>Fungi</taxon>
        <taxon>Dikarya</taxon>
        <taxon>Basidiomycota</taxon>
        <taxon>Agaricomycotina</taxon>
        <taxon>Agaricomycetes</taxon>
        <taxon>Polyporales</taxon>
        <taxon>Steccherinaceae</taxon>
        <taxon>Antrodiella</taxon>
    </lineage>
</organism>
<comment type="caution">
    <text evidence="3">The sequence shown here is derived from an EMBL/GenBank/DDBJ whole genome shotgun (WGS) entry which is preliminary data.</text>
</comment>
<feature type="region of interest" description="Disordered" evidence="1">
    <location>
        <begin position="1"/>
        <end position="136"/>
    </location>
</feature>
<accession>A0A4S4MTH9</accession>
<evidence type="ECO:0000313" key="4">
    <source>
        <dbReference type="Proteomes" id="UP000308730"/>
    </source>
</evidence>
<dbReference type="Pfam" id="PF20499">
    <property type="entry name" value="DUF6729"/>
    <property type="match status" value="1"/>
</dbReference>
<reference evidence="3 4" key="1">
    <citation type="submission" date="2019-02" db="EMBL/GenBank/DDBJ databases">
        <title>Genome sequencing of the rare red list fungi Antrodiella citrinella (Flaviporus citrinellus).</title>
        <authorList>
            <person name="Buettner E."/>
            <person name="Kellner H."/>
        </authorList>
    </citation>
    <scope>NUCLEOTIDE SEQUENCE [LARGE SCALE GENOMIC DNA]</scope>
    <source>
        <strain evidence="3 4">DSM 108506</strain>
    </source>
</reference>
<feature type="domain" description="DUF6729" evidence="2">
    <location>
        <begin position="199"/>
        <end position="354"/>
    </location>
</feature>
<evidence type="ECO:0000259" key="2">
    <source>
        <dbReference type="Pfam" id="PF20499"/>
    </source>
</evidence>
<evidence type="ECO:0000313" key="3">
    <source>
        <dbReference type="EMBL" id="THH28658.1"/>
    </source>
</evidence>
<feature type="compositionally biased region" description="Low complexity" evidence="1">
    <location>
        <begin position="8"/>
        <end position="18"/>
    </location>
</feature>
<dbReference type="AlphaFoldDB" id="A0A4S4MTH9"/>